<dbReference type="EMBL" id="LAZR01047457">
    <property type="protein sequence ID" value="KKK94173.1"/>
    <property type="molecule type" value="Genomic_DNA"/>
</dbReference>
<dbReference type="AlphaFoldDB" id="A0A0F8ZK26"/>
<evidence type="ECO:0000313" key="2">
    <source>
        <dbReference type="EMBL" id="KKK94173.1"/>
    </source>
</evidence>
<keyword evidence="1" id="KW-1133">Transmembrane helix</keyword>
<name>A0A0F8ZK26_9ZZZZ</name>
<evidence type="ECO:0000256" key="1">
    <source>
        <dbReference type="SAM" id="Phobius"/>
    </source>
</evidence>
<feature type="non-terminal residue" evidence="2">
    <location>
        <position position="1"/>
    </location>
</feature>
<accession>A0A0F8ZK26</accession>
<comment type="caution">
    <text evidence="2">The sequence shown here is derived from an EMBL/GenBank/DDBJ whole genome shotgun (WGS) entry which is preliminary data.</text>
</comment>
<organism evidence="2">
    <name type="scientific">marine sediment metagenome</name>
    <dbReference type="NCBI Taxonomy" id="412755"/>
    <lineage>
        <taxon>unclassified sequences</taxon>
        <taxon>metagenomes</taxon>
        <taxon>ecological metagenomes</taxon>
    </lineage>
</organism>
<sequence length="76" mass="7826">IWIAFTQLLGPVTDASADARSVSQMDCDNASISIGTKGTCVIVDWMLFGWAGAVIAGIIGAAGGGIIDSQLRKKSQ</sequence>
<protein>
    <submittedName>
        <fullName evidence="2">Uncharacterized protein</fullName>
    </submittedName>
</protein>
<keyword evidence="1" id="KW-0812">Transmembrane</keyword>
<keyword evidence="1" id="KW-0472">Membrane</keyword>
<reference evidence="2" key="1">
    <citation type="journal article" date="2015" name="Nature">
        <title>Complex archaea that bridge the gap between prokaryotes and eukaryotes.</title>
        <authorList>
            <person name="Spang A."/>
            <person name="Saw J.H."/>
            <person name="Jorgensen S.L."/>
            <person name="Zaremba-Niedzwiedzka K."/>
            <person name="Martijn J."/>
            <person name="Lind A.E."/>
            <person name="van Eijk R."/>
            <person name="Schleper C."/>
            <person name="Guy L."/>
            <person name="Ettema T.J."/>
        </authorList>
    </citation>
    <scope>NUCLEOTIDE SEQUENCE</scope>
</reference>
<gene>
    <name evidence="2" type="ORF">LCGC14_2685490</name>
</gene>
<feature type="transmembrane region" description="Helical" evidence="1">
    <location>
        <begin position="47"/>
        <end position="67"/>
    </location>
</feature>
<proteinExistence type="predicted"/>